<dbReference type="GeneID" id="96283357"/>
<dbReference type="EMBL" id="BLIR01000001">
    <property type="protein sequence ID" value="GFE37549.1"/>
    <property type="molecule type" value="Genomic_DNA"/>
</dbReference>
<proteinExistence type="predicted"/>
<reference evidence="4 5" key="1">
    <citation type="submission" date="2019-12" db="EMBL/GenBank/DDBJ databases">
        <title>Whole genome shotgun sequence of Streptomyces tubercidicus NBRC 13090.</title>
        <authorList>
            <person name="Ichikawa N."/>
            <person name="Kimura A."/>
            <person name="Kitahashi Y."/>
            <person name="Komaki H."/>
            <person name="Tamura T."/>
        </authorList>
    </citation>
    <scope>NUCLEOTIDE SEQUENCE [LARGE SCALE GENOMIC DNA]</scope>
    <source>
        <strain evidence="4 5">NBRC 13090</strain>
    </source>
</reference>
<feature type="transmembrane region" description="Helical" evidence="2">
    <location>
        <begin position="42"/>
        <end position="66"/>
    </location>
</feature>
<dbReference type="Proteomes" id="UP000431826">
    <property type="component" value="Unassembled WGS sequence"/>
</dbReference>
<feature type="region of interest" description="Disordered" evidence="1">
    <location>
        <begin position="139"/>
        <end position="170"/>
    </location>
</feature>
<comment type="caution">
    <text evidence="4">The sequence shown here is derived from an EMBL/GenBank/DDBJ whole genome shotgun (WGS) entry which is preliminary data.</text>
</comment>
<organism evidence="4 5">
    <name type="scientific">Streptomyces tubercidicus</name>
    <dbReference type="NCBI Taxonomy" id="47759"/>
    <lineage>
        <taxon>Bacteria</taxon>
        <taxon>Bacillati</taxon>
        <taxon>Actinomycetota</taxon>
        <taxon>Actinomycetes</taxon>
        <taxon>Kitasatosporales</taxon>
        <taxon>Streptomycetaceae</taxon>
        <taxon>Streptomyces</taxon>
    </lineage>
</organism>
<accession>A0A640UPB3</accession>
<feature type="compositionally biased region" description="Low complexity" evidence="1">
    <location>
        <begin position="152"/>
        <end position="163"/>
    </location>
</feature>
<name>A0A640UPB3_9ACTN</name>
<evidence type="ECO:0000313" key="5">
    <source>
        <dbReference type="Proteomes" id="UP000431826"/>
    </source>
</evidence>
<dbReference type="AlphaFoldDB" id="A0A640UPB3"/>
<dbReference type="InterPro" id="IPR012495">
    <property type="entry name" value="TadE-like_dom"/>
</dbReference>
<keyword evidence="5" id="KW-1185">Reference proteome</keyword>
<protein>
    <recommendedName>
        <fullName evidence="3">TadE-like domain-containing protein</fullName>
    </recommendedName>
</protein>
<sequence length="170" mass="17544">MSAVRLLSRLRPSARLRLPRRLRLPARLRGPGRDRGTVSIEFLGFLPILLVVGLAVVQLGLAAFAVQQAGTGARAAARTASMDETDHPPDPQAAGRAAMTGWVARDAQVSVDGGGGDAVSATVRVTIPSLVPGVADFGTASRSATMPRPQEPGALGLRPAAAPYEGAPPR</sequence>
<keyword evidence="2" id="KW-0472">Membrane</keyword>
<feature type="domain" description="TadE-like" evidence="3">
    <location>
        <begin position="36"/>
        <end position="78"/>
    </location>
</feature>
<evidence type="ECO:0000259" key="3">
    <source>
        <dbReference type="Pfam" id="PF07811"/>
    </source>
</evidence>
<evidence type="ECO:0000256" key="2">
    <source>
        <dbReference type="SAM" id="Phobius"/>
    </source>
</evidence>
<evidence type="ECO:0000256" key="1">
    <source>
        <dbReference type="SAM" id="MobiDB-lite"/>
    </source>
</evidence>
<keyword evidence="2" id="KW-1133">Transmembrane helix</keyword>
<keyword evidence="2" id="KW-0812">Transmembrane</keyword>
<dbReference type="RefSeq" id="WP_159743593.1">
    <property type="nucleotide sequence ID" value="NZ_BLIR01000001.1"/>
</dbReference>
<evidence type="ECO:0000313" key="4">
    <source>
        <dbReference type="EMBL" id="GFE37549.1"/>
    </source>
</evidence>
<dbReference type="Pfam" id="PF07811">
    <property type="entry name" value="TadE"/>
    <property type="match status" value="1"/>
</dbReference>
<dbReference type="OrthoDB" id="4334535at2"/>
<gene>
    <name evidence="4" type="ORF">Stube_22220</name>
</gene>